<dbReference type="PANTHER" id="PTHR11119">
    <property type="entry name" value="XANTHINE-URACIL / VITAMIN C PERMEASE FAMILY MEMBER"/>
    <property type="match status" value="1"/>
</dbReference>
<keyword evidence="9" id="KW-1185">Reference proteome</keyword>
<evidence type="ECO:0000256" key="6">
    <source>
        <dbReference type="SAM" id="MobiDB-lite"/>
    </source>
</evidence>
<feature type="region of interest" description="Disordered" evidence="6">
    <location>
        <begin position="59"/>
        <end position="149"/>
    </location>
</feature>
<evidence type="ECO:0000256" key="7">
    <source>
        <dbReference type="SAM" id="Phobius"/>
    </source>
</evidence>
<evidence type="ECO:0000256" key="5">
    <source>
        <dbReference type="ARBA" id="ARBA00023136"/>
    </source>
</evidence>
<protein>
    <recommendedName>
        <fullName evidence="10">Nucleobase-ascorbate transporter 11</fullName>
    </recommendedName>
</protein>
<evidence type="ECO:0000313" key="8">
    <source>
        <dbReference type="EMBL" id="KAK9285010.1"/>
    </source>
</evidence>
<sequence length="311" mass="33948">MGRLQKPERRRRHKRVGQKLDSTPPKIDRFVPRRDHNPRELISWAKRTGFISNLSGETVASASERDQNEKNDSAGFDLEKGLDSRGGSSSPKIEIDPILGRTRVNRGIEIEPSTGSGHGLTKKGSDGVMGLRDGTVRGENQRRRLGDEPVLGSKDAERKVNLNGNEKTNGNVNVNGNGQEVVGVTPAAESKKDDSIDEREVGINVYPDGEEPVRGGTGGWHRSSAMKCGLRENPGFVPLMYYGLQHYLSLAGSLIFIPLIIVPAMGGTDKDTATVISTMLLVSGMTTILHSYFGTRLPLVQGSSFVTWHQH</sequence>
<evidence type="ECO:0000256" key="1">
    <source>
        <dbReference type="ARBA" id="ARBA00004141"/>
    </source>
</evidence>
<feature type="transmembrane region" description="Helical" evidence="7">
    <location>
        <begin position="247"/>
        <end position="266"/>
    </location>
</feature>
<dbReference type="Proteomes" id="UP001415857">
    <property type="component" value="Unassembled WGS sequence"/>
</dbReference>
<comment type="similarity">
    <text evidence="2">Belongs to the nucleobase:cation symporter-2 (NCS2) (TC 2.A.40) family.</text>
</comment>
<evidence type="ECO:0008006" key="10">
    <source>
        <dbReference type="Google" id="ProtNLM"/>
    </source>
</evidence>
<dbReference type="AlphaFoldDB" id="A0AAP0X4L7"/>
<gene>
    <name evidence="8" type="ORF">L1049_024192</name>
</gene>
<dbReference type="InterPro" id="IPR006043">
    <property type="entry name" value="NCS2"/>
</dbReference>
<comment type="subcellular location">
    <subcellularLocation>
        <location evidence="1">Membrane</location>
        <topology evidence="1">Multi-pass membrane protein</topology>
    </subcellularLocation>
</comment>
<dbReference type="GO" id="GO:0016020">
    <property type="term" value="C:membrane"/>
    <property type="evidence" value="ECO:0007669"/>
    <property type="project" value="UniProtKB-SubCell"/>
</dbReference>
<feature type="compositionally biased region" description="Basic and acidic residues" evidence="6">
    <location>
        <begin position="63"/>
        <end position="83"/>
    </location>
</feature>
<feature type="transmembrane region" description="Helical" evidence="7">
    <location>
        <begin position="272"/>
        <end position="293"/>
    </location>
</feature>
<comment type="caution">
    <text evidence="8">The sequence shown here is derived from an EMBL/GenBank/DDBJ whole genome shotgun (WGS) entry which is preliminary data.</text>
</comment>
<feature type="compositionally biased region" description="Basic and acidic residues" evidence="6">
    <location>
        <begin position="134"/>
        <end position="147"/>
    </location>
</feature>
<proteinExistence type="inferred from homology"/>
<evidence type="ECO:0000256" key="3">
    <source>
        <dbReference type="ARBA" id="ARBA00022692"/>
    </source>
</evidence>
<keyword evidence="4 7" id="KW-1133">Transmembrane helix</keyword>
<feature type="compositionally biased region" description="Basic residues" evidence="6">
    <location>
        <begin position="8"/>
        <end position="17"/>
    </location>
</feature>
<accession>A0AAP0X4L7</accession>
<evidence type="ECO:0000313" key="9">
    <source>
        <dbReference type="Proteomes" id="UP001415857"/>
    </source>
</evidence>
<organism evidence="8 9">
    <name type="scientific">Liquidambar formosana</name>
    <name type="common">Formosan gum</name>
    <dbReference type="NCBI Taxonomy" id="63359"/>
    <lineage>
        <taxon>Eukaryota</taxon>
        <taxon>Viridiplantae</taxon>
        <taxon>Streptophyta</taxon>
        <taxon>Embryophyta</taxon>
        <taxon>Tracheophyta</taxon>
        <taxon>Spermatophyta</taxon>
        <taxon>Magnoliopsida</taxon>
        <taxon>eudicotyledons</taxon>
        <taxon>Gunneridae</taxon>
        <taxon>Pentapetalae</taxon>
        <taxon>Saxifragales</taxon>
        <taxon>Altingiaceae</taxon>
        <taxon>Liquidambar</taxon>
    </lineage>
</organism>
<evidence type="ECO:0000256" key="2">
    <source>
        <dbReference type="ARBA" id="ARBA00008821"/>
    </source>
</evidence>
<keyword evidence="3 7" id="KW-0812">Transmembrane</keyword>
<feature type="region of interest" description="Disordered" evidence="6">
    <location>
        <begin position="1"/>
        <end position="38"/>
    </location>
</feature>
<name>A0AAP0X4L7_LIQFO</name>
<dbReference type="Pfam" id="PF00860">
    <property type="entry name" value="Xan_ur_permease"/>
    <property type="match status" value="1"/>
</dbReference>
<feature type="compositionally biased region" description="Basic and acidic residues" evidence="6">
    <location>
        <begin position="26"/>
        <end position="38"/>
    </location>
</feature>
<dbReference type="EMBL" id="JBBPBK010000005">
    <property type="protein sequence ID" value="KAK9285010.1"/>
    <property type="molecule type" value="Genomic_DNA"/>
</dbReference>
<evidence type="ECO:0000256" key="4">
    <source>
        <dbReference type="ARBA" id="ARBA00022989"/>
    </source>
</evidence>
<keyword evidence="5 7" id="KW-0472">Membrane</keyword>
<dbReference type="GO" id="GO:0022857">
    <property type="term" value="F:transmembrane transporter activity"/>
    <property type="evidence" value="ECO:0007669"/>
    <property type="project" value="InterPro"/>
</dbReference>
<reference evidence="8 9" key="1">
    <citation type="journal article" date="2024" name="Plant J.">
        <title>Genome sequences and population genomics reveal climatic adaptation and genomic divergence between two closely related sweetgum species.</title>
        <authorList>
            <person name="Xu W.Q."/>
            <person name="Ren C.Q."/>
            <person name="Zhang X.Y."/>
            <person name="Comes H.P."/>
            <person name="Liu X.H."/>
            <person name="Li Y.G."/>
            <person name="Kettle C.J."/>
            <person name="Jalonen R."/>
            <person name="Gaisberger H."/>
            <person name="Ma Y.Z."/>
            <person name="Qiu Y.X."/>
        </authorList>
    </citation>
    <scope>NUCLEOTIDE SEQUENCE [LARGE SCALE GENOMIC DNA]</scope>
    <source>
        <strain evidence="8">Hangzhou</strain>
    </source>
</reference>